<dbReference type="Pfam" id="PF00005">
    <property type="entry name" value="ABC_tran"/>
    <property type="match status" value="1"/>
</dbReference>
<dbReference type="CDD" id="cd03214">
    <property type="entry name" value="ABC_Iron-Siderophores_B12_Hemin"/>
    <property type="match status" value="1"/>
</dbReference>
<gene>
    <name evidence="7" type="ORF">Mucpa_6716</name>
</gene>
<dbReference type="SUPFAM" id="SSF52540">
    <property type="entry name" value="P-loop containing nucleoside triphosphate hydrolases"/>
    <property type="match status" value="1"/>
</dbReference>
<evidence type="ECO:0000259" key="6">
    <source>
        <dbReference type="PROSITE" id="PS50893"/>
    </source>
</evidence>
<evidence type="ECO:0000256" key="2">
    <source>
        <dbReference type="ARBA" id="ARBA00022741"/>
    </source>
</evidence>
<dbReference type="InterPro" id="IPR003593">
    <property type="entry name" value="AAA+_ATPase"/>
</dbReference>
<dbReference type="PROSITE" id="PS00211">
    <property type="entry name" value="ABC_TRANSPORTER_1"/>
    <property type="match status" value="1"/>
</dbReference>
<dbReference type="Gene3D" id="3.40.50.300">
    <property type="entry name" value="P-loop containing nucleotide triphosphate hydrolases"/>
    <property type="match status" value="1"/>
</dbReference>
<sequence>MISVQNVSYIAGRKKILNDISFQLSPGEMLAVIGANGAGKSTLLKLLCREMNAQSGSIQFNGKAINAYAIKELAQLRSVLTQHSTVSLLFTVKELVLMGRYPHFEHHPSSLDLWVIDEVMRETGITDFALRDYNTLSGGEQQRVQLARVIAQIYDKPNAFLFLDEPTNGLDLLYQQQILQLARNMADRGYTVISILHDINFASRYADKILILKDGQTVAFGEPKNVINCENIHRAFNIHVKLMDCEGLKCPLVIPSGVLV</sequence>
<keyword evidence="8" id="KW-1185">Reference proteome</keyword>
<dbReference type="PROSITE" id="PS50893">
    <property type="entry name" value="ABC_TRANSPORTER_2"/>
    <property type="match status" value="1"/>
</dbReference>
<dbReference type="AlphaFoldDB" id="H1YEK6"/>
<organism evidence="7 8">
    <name type="scientific">Mucilaginibacter paludis DSM 18603</name>
    <dbReference type="NCBI Taxonomy" id="714943"/>
    <lineage>
        <taxon>Bacteria</taxon>
        <taxon>Pseudomonadati</taxon>
        <taxon>Bacteroidota</taxon>
        <taxon>Sphingobacteriia</taxon>
        <taxon>Sphingobacteriales</taxon>
        <taxon>Sphingobacteriaceae</taxon>
        <taxon>Mucilaginibacter</taxon>
    </lineage>
</organism>
<keyword evidence="4" id="KW-1278">Translocase</keyword>
<dbReference type="FunFam" id="3.40.50.300:FF:000134">
    <property type="entry name" value="Iron-enterobactin ABC transporter ATP-binding protein"/>
    <property type="match status" value="1"/>
</dbReference>
<dbReference type="SMART" id="SM00382">
    <property type="entry name" value="AAA"/>
    <property type="match status" value="1"/>
</dbReference>
<proteinExistence type="predicted"/>
<evidence type="ECO:0000256" key="1">
    <source>
        <dbReference type="ARBA" id="ARBA00022448"/>
    </source>
</evidence>
<accession>H1YEK6</accession>
<evidence type="ECO:0000256" key="5">
    <source>
        <dbReference type="ARBA" id="ARBA00037066"/>
    </source>
</evidence>
<reference evidence="7" key="1">
    <citation type="submission" date="2011-09" db="EMBL/GenBank/DDBJ databases">
        <title>The permanent draft genome of Mucilaginibacter paludis DSM 18603.</title>
        <authorList>
            <consortium name="US DOE Joint Genome Institute (JGI-PGF)"/>
            <person name="Lucas S."/>
            <person name="Han J."/>
            <person name="Lapidus A."/>
            <person name="Bruce D."/>
            <person name="Goodwin L."/>
            <person name="Pitluck S."/>
            <person name="Peters L."/>
            <person name="Kyrpides N."/>
            <person name="Mavromatis K."/>
            <person name="Ivanova N."/>
            <person name="Mikhailova N."/>
            <person name="Held B."/>
            <person name="Detter J.C."/>
            <person name="Tapia R."/>
            <person name="Han C."/>
            <person name="Land M."/>
            <person name="Hauser L."/>
            <person name="Markowitz V."/>
            <person name="Cheng J.-F."/>
            <person name="Hugenholtz P."/>
            <person name="Woyke T."/>
            <person name="Wu D."/>
            <person name="Tindall B."/>
            <person name="Brambilla E."/>
            <person name="Klenk H.-P."/>
            <person name="Eisen J.A."/>
        </authorList>
    </citation>
    <scope>NUCLEOTIDE SEQUENCE [LARGE SCALE GENOMIC DNA]</scope>
    <source>
        <strain evidence="7">DSM 18603</strain>
    </source>
</reference>
<evidence type="ECO:0000313" key="8">
    <source>
        <dbReference type="Proteomes" id="UP000002774"/>
    </source>
</evidence>
<evidence type="ECO:0000313" key="7">
    <source>
        <dbReference type="EMBL" id="EHQ30766.1"/>
    </source>
</evidence>
<dbReference type="InterPro" id="IPR003439">
    <property type="entry name" value="ABC_transporter-like_ATP-bd"/>
</dbReference>
<comment type="function">
    <text evidence="5">Part of the ABC transporter complex HmuTUV involved in hemin import. Responsible for energy coupling to the transport system.</text>
</comment>
<name>H1YEK6_9SPHI</name>
<dbReference type="GO" id="GO:0016887">
    <property type="term" value="F:ATP hydrolysis activity"/>
    <property type="evidence" value="ECO:0007669"/>
    <property type="project" value="InterPro"/>
</dbReference>
<feature type="domain" description="ABC transporter" evidence="6">
    <location>
        <begin position="2"/>
        <end position="239"/>
    </location>
</feature>
<dbReference type="HOGENOM" id="CLU_000604_1_11_10"/>
<dbReference type="STRING" id="714943.Mucpa_6716"/>
<dbReference type="EMBL" id="CM001403">
    <property type="protein sequence ID" value="EHQ30766.1"/>
    <property type="molecule type" value="Genomic_DNA"/>
</dbReference>
<dbReference type="PANTHER" id="PTHR42794">
    <property type="entry name" value="HEMIN IMPORT ATP-BINDING PROTEIN HMUV"/>
    <property type="match status" value="1"/>
</dbReference>
<keyword evidence="2" id="KW-0547">Nucleotide-binding</keyword>
<dbReference type="NCBIfam" id="NF010068">
    <property type="entry name" value="PRK13548.1"/>
    <property type="match status" value="1"/>
</dbReference>
<dbReference type="OrthoDB" id="9806726at2"/>
<dbReference type="PANTHER" id="PTHR42794:SF1">
    <property type="entry name" value="HEMIN IMPORT ATP-BINDING PROTEIN HMUV"/>
    <property type="match status" value="1"/>
</dbReference>
<evidence type="ECO:0000256" key="3">
    <source>
        <dbReference type="ARBA" id="ARBA00022840"/>
    </source>
</evidence>
<dbReference type="Proteomes" id="UP000002774">
    <property type="component" value="Chromosome"/>
</dbReference>
<dbReference type="eggNOG" id="COG4559">
    <property type="taxonomic scope" value="Bacteria"/>
</dbReference>
<dbReference type="GO" id="GO:0005524">
    <property type="term" value="F:ATP binding"/>
    <property type="evidence" value="ECO:0007669"/>
    <property type="project" value="UniProtKB-KW"/>
</dbReference>
<keyword evidence="3" id="KW-0067">ATP-binding</keyword>
<protein>
    <submittedName>
        <fullName evidence="7">ABC transporter related protein</fullName>
    </submittedName>
</protein>
<dbReference type="RefSeq" id="WP_008512729.1">
    <property type="nucleotide sequence ID" value="NZ_CM001403.1"/>
</dbReference>
<evidence type="ECO:0000256" key="4">
    <source>
        <dbReference type="ARBA" id="ARBA00022967"/>
    </source>
</evidence>
<dbReference type="InterPro" id="IPR017871">
    <property type="entry name" value="ABC_transporter-like_CS"/>
</dbReference>
<keyword evidence="1" id="KW-0813">Transport</keyword>
<dbReference type="InterPro" id="IPR027417">
    <property type="entry name" value="P-loop_NTPase"/>
</dbReference>